<name>A0ABN0W2P4_9ACTN</name>
<dbReference type="EMBL" id="BAAABV010000032">
    <property type="protein sequence ID" value="GAA0323605.1"/>
    <property type="molecule type" value="Genomic_DNA"/>
</dbReference>
<reference evidence="1 2" key="1">
    <citation type="journal article" date="2019" name="Int. J. Syst. Evol. Microbiol.">
        <title>The Global Catalogue of Microorganisms (GCM) 10K type strain sequencing project: providing services to taxonomists for standard genome sequencing and annotation.</title>
        <authorList>
            <consortium name="The Broad Institute Genomics Platform"/>
            <consortium name="The Broad Institute Genome Sequencing Center for Infectious Disease"/>
            <person name="Wu L."/>
            <person name="Ma J."/>
        </authorList>
    </citation>
    <scope>NUCLEOTIDE SEQUENCE [LARGE SCALE GENOMIC DNA]</scope>
    <source>
        <strain evidence="1 2">JCM 4505</strain>
    </source>
</reference>
<gene>
    <name evidence="1" type="ORF">GCM10010302_73470</name>
</gene>
<protein>
    <recommendedName>
        <fullName evidence="3">Lipoprotein</fullName>
    </recommendedName>
</protein>
<sequence length="177" mass="18542">MRLTKTLAVVTTVAALTALTGCGSDGDALSGLPKADDMATLEKLINAHSTCRELQAGTARLGDAGTKMVKDPAFAVKEAATCKAADGDKVRLFLVSDMKKFQEANKKAQDADASFDSAYMIGQNFAVVPGSNDAKELKPAGFAMMTCNPANKAKIPSGYKVDEPLVKGCIVTDYFPG</sequence>
<comment type="caution">
    <text evidence="1">The sequence shown here is derived from an EMBL/GenBank/DDBJ whole genome shotgun (WGS) entry which is preliminary data.</text>
</comment>
<keyword evidence="2" id="KW-1185">Reference proteome</keyword>
<evidence type="ECO:0000313" key="2">
    <source>
        <dbReference type="Proteomes" id="UP001501867"/>
    </source>
</evidence>
<evidence type="ECO:0000313" key="1">
    <source>
        <dbReference type="EMBL" id="GAA0323605.1"/>
    </source>
</evidence>
<dbReference type="Proteomes" id="UP001501867">
    <property type="component" value="Unassembled WGS sequence"/>
</dbReference>
<proteinExistence type="predicted"/>
<organism evidence="1 2">
    <name type="scientific">Streptomyces polychromogenes</name>
    <dbReference type="NCBI Taxonomy" id="67342"/>
    <lineage>
        <taxon>Bacteria</taxon>
        <taxon>Bacillati</taxon>
        <taxon>Actinomycetota</taxon>
        <taxon>Actinomycetes</taxon>
        <taxon>Kitasatosporales</taxon>
        <taxon>Streptomycetaceae</taxon>
        <taxon>Streptomyces</taxon>
    </lineage>
</organism>
<accession>A0ABN0W2P4</accession>
<evidence type="ECO:0008006" key="3">
    <source>
        <dbReference type="Google" id="ProtNLM"/>
    </source>
</evidence>
<dbReference type="PROSITE" id="PS51257">
    <property type="entry name" value="PROKAR_LIPOPROTEIN"/>
    <property type="match status" value="1"/>
</dbReference>